<name>A0ABV7XUA7_9FLAO</name>
<dbReference type="InterPro" id="IPR011990">
    <property type="entry name" value="TPR-like_helical_dom_sf"/>
</dbReference>
<proteinExistence type="predicted"/>
<sequence>MTRKDFLTLGSLSVMYLLFPSYLFSEVTTKNFLPEDVNTLLKSASDLRKQKRFDDAKKVYQKIILQYPNEIRGYDGMRKTLLSQNNKEWEVILMFKAALVLAPDNIELQQRLNKEYLNAATGNKKLLQLIGFKGRLLVDIKNQYESPTQRSYRNANVGEQYSKICRLVEWEADIKSPHKSPKFKAYKKEQYQKYKHRFDQLTTDELNTELNALLAKPSSEDRVHHIRQLYNLSFKKMRKEKNPEALNKALNYYNTIDKKDPLFLKYIRDLARSQKKYDVLIQVETQNNTLKKTFWSALSLLDVHIRKAEHQKSMIPSETAALMKFLEENIDAPNKRFEVNTRKIKLNILGNQLDVAKDQLLNQCKAMYGTFNTHMIDRVNVLIAKYYSKKGDSEGKKRILNIVVDPGQYIDNADPLIKSIALMNRKRVSKGASNQNLQKLISQS</sequence>
<comment type="caution">
    <text evidence="1">The sequence shown here is derived from an EMBL/GenBank/DDBJ whole genome shotgun (WGS) entry which is preliminary data.</text>
</comment>
<protein>
    <submittedName>
        <fullName evidence="1">Tetratricopeptide repeat protein</fullName>
    </submittedName>
</protein>
<dbReference type="Proteomes" id="UP001595735">
    <property type="component" value="Unassembled WGS sequence"/>
</dbReference>
<organism evidence="1 2">
    <name type="scientific">Chryseobacterium tructae</name>
    <dbReference type="NCBI Taxonomy" id="1037380"/>
    <lineage>
        <taxon>Bacteria</taxon>
        <taxon>Pseudomonadati</taxon>
        <taxon>Bacteroidota</taxon>
        <taxon>Flavobacteriia</taxon>
        <taxon>Flavobacteriales</taxon>
        <taxon>Weeksellaceae</taxon>
        <taxon>Chryseobacterium group</taxon>
        <taxon>Chryseobacterium</taxon>
    </lineage>
</organism>
<evidence type="ECO:0000313" key="2">
    <source>
        <dbReference type="Proteomes" id="UP001595735"/>
    </source>
</evidence>
<accession>A0ABV7XUA7</accession>
<dbReference type="SUPFAM" id="SSF48452">
    <property type="entry name" value="TPR-like"/>
    <property type="match status" value="1"/>
</dbReference>
<dbReference type="RefSeq" id="WP_290295403.1">
    <property type="nucleotide sequence ID" value="NZ_JAUFQR010000001.1"/>
</dbReference>
<dbReference type="EMBL" id="JBHRYO010000002">
    <property type="protein sequence ID" value="MFC3755340.1"/>
    <property type="molecule type" value="Genomic_DNA"/>
</dbReference>
<gene>
    <name evidence="1" type="ORF">ACFONJ_05090</name>
</gene>
<dbReference type="Gene3D" id="1.25.40.10">
    <property type="entry name" value="Tetratricopeptide repeat domain"/>
    <property type="match status" value="1"/>
</dbReference>
<keyword evidence="2" id="KW-1185">Reference proteome</keyword>
<reference evidence="2" key="1">
    <citation type="journal article" date="2019" name="Int. J. Syst. Evol. Microbiol.">
        <title>The Global Catalogue of Microorganisms (GCM) 10K type strain sequencing project: providing services to taxonomists for standard genome sequencing and annotation.</title>
        <authorList>
            <consortium name="The Broad Institute Genomics Platform"/>
            <consortium name="The Broad Institute Genome Sequencing Center for Infectious Disease"/>
            <person name="Wu L."/>
            <person name="Ma J."/>
        </authorList>
    </citation>
    <scope>NUCLEOTIDE SEQUENCE [LARGE SCALE GENOMIC DNA]</scope>
    <source>
        <strain evidence="2">CECT 7798</strain>
    </source>
</reference>
<evidence type="ECO:0000313" key="1">
    <source>
        <dbReference type="EMBL" id="MFC3755340.1"/>
    </source>
</evidence>